<organism evidence="5 6">
    <name type="scientific">Vagococcus silagei</name>
    <dbReference type="NCBI Taxonomy" id="2508885"/>
    <lineage>
        <taxon>Bacteria</taxon>
        <taxon>Bacillati</taxon>
        <taxon>Bacillota</taxon>
        <taxon>Bacilli</taxon>
        <taxon>Lactobacillales</taxon>
        <taxon>Enterococcaceae</taxon>
        <taxon>Vagococcus</taxon>
    </lineage>
</organism>
<evidence type="ECO:0000256" key="2">
    <source>
        <dbReference type="ARBA" id="ARBA00024446"/>
    </source>
</evidence>
<dbReference type="SUPFAM" id="SSF143414">
    <property type="entry name" value="CcmK-like"/>
    <property type="match status" value="1"/>
</dbReference>
<protein>
    <submittedName>
        <fullName evidence="5">BMC domain-containing protein</fullName>
    </submittedName>
</protein>
<dbReference type="SMART" id="SM00877">
    <property type="entry name" value="BMC"/>
    <property type="match status" value="1"/>
</dbReference>
<accession>A0A4V3TV05</accession>
<dbReference type="PANTHER" id="PTHR33941">
    <property type="entry name" value="PROPANEDIOL UTILIZATION PROTEIN PDUA"/>
    <property type="match status" value="1"/>
</dbReference>
<dbReference type="InterPro" id="IPR050575">
    <property type="entry name" value="BMC_shell"/>
</dbReference>
<comment type="similarity">
    <text evidence="3">Belongs to the bacterial microcompartments protein family.</text>
</comment>
<dbReference type="OrthoDB" id="9812608at2"/>
<evidence type="ECO:0000313" key="6">
    <source>
        <dbReference type="Proteomes" id="UP000310506"/>
    </source>
</evidence>
<proteinExistence type="inferred from homology"/>
<keyword evidence="2" id="KW-1283">Bacterial microcompartment</keyword>
<gene>
    <name evidence="5" type="ORF">ESZ54_08410</name>
</gene>
<dbReference type="EMBL" id="SDGV01000017">
    <property type="protein sequence ID" value="THB60979.1"/>
    <property type="molecule type" value="Genomic_DNA"/>
</dbReference>
<evidence type="ECO:0000259" key="4">
    <source>
        <dbReference type="PROSITE" id="PS51930"/>
    </source>
</evidence>
<dbReference type="Gene3D" id="3.30.70.1710">
    <property type="match status" value="1"/>
</dbReference>
<dbReference type="PANTHER" id="PTHR33941:SF11">
    <property type="entry name" value="BACTERIAL MICROCOMPARTMENT SHELL PROTEIN PDUJ"/>
    <property type="match status" value="1"/>
</dbReference>
<evidence type="ECO:0000256" key="3">
    <source>
        <dbReference type="PROSITE-ProRule" id="PRU01278"/>
    </source>
</evidence>
<name>A0A4V3TV05_9ENTE</name>
<dbReference type="InterPro" id="IPR044872">
    <property type="entry name" value="CcmK/CsoS1_BMC"/>
</dbReference>
<evidence type="ECO:0000313" key="5">
    <source>
        <dbReference type="EMBL" id="THB60979.1"/>
    </source>
</evidence>
<dbReference type="InterPro" id="IPR000249">
    <property type="entry name" value="BMC_dom"/>
</dbReference>
<comment type="caution">
    <text evidence="5">The sequence shown here is derived from an EMBL/GenBank/DDBJ whole genome shotgun (WGS) entry which is preliminary data.</text>
</comment>
<comment type="subcellular location">
    <subcellularLocation>
        <location evidence="1">Bacterial microcompartment</location>
    </subcellularLocation>
</comment>
<dbReference type="AlphaFoldDB" id="A0A4V3TV05"/>
<keyword evidence="6" id="KW-1185">Reference proteome</keyword>
<dbReference type="InterPro" id="IPR037233">
    <property type="entry name" value="CcmK-like_sf"/>
</dbReference>
<dbReference type="PROSITE" id="PS51930">
    <property type="entry name" value="BMC_2"/>
    <property type="match status" value="1"/>
</dbReference>
<dbReference type="Proteomes" id="UP000310506">
    <property type="component" value="Unassembled WGS sequence"/>
</dbReference>
<dbReference type="CDD" id="cd07045">
    <property type="entry name" value="BMC_CcmK_like"/>
    <property type="match status" value="1"/>
</dbReference>
<feature type="domain" description="BMC" evidence="4">
    <location>
        <begin position="5"/>
        <end position="91"/>
    </location>
</feature>
<evidence type="ECO:0000256" key="1">
    <source>
        <dbReference type="ARBA" id="ARBA00024322"/>
    </source>
</evidence>
<sequence>MMRQAIGMIETMGLISAVEACDAMLKAANVNLVAEEEIGGGLVTVIIEGDVGAVKAAVDAGDAAVRSLSEMSLQSTHVIPRPADSLTVFFDQEEDIPTDVKPDQVEEIQETLAIEVVEEVAVTESFEVDEEKTTEELSESATLVLDPAEEKLVGLINEQDLDAARNHLNTLKVSDLRKLAKTHSDFSISKKELYKTSKDNLIEAFISYFNK</sequence>
<dbReference type="Pfam" id="PF00936">
    <property type="entry name" value="BMC"/>
    <property type="match status" value="1"/>
</dbReference>
<reference evidence="5 6" key="1">
    <citation type="submission" date="2019-01" db="EMBL/GenBank/DDBJ databases">
        <title>Vagococcus silagei sp. nov. isolated from brewer's grain.</title>
        <authorList>
            <person name="Guu J.-R."/>
        </authorList>
    </citation>
    <scope>NUCLEOTIDE SEQUENCE [LARGE SCALE GENOMIC DNA]</scope>
    <source>
        <strain evidence="5 6">2B-2</strain>
    </source>
</reference>
<dbReference type="GO" id="GO:0031469">
    <property type="term" value="C:bacterial microcompartment"/>
    <property type="evidence" value="ECO:0007669"/>
    <property type="project" value="UniProtKB-SubCell"/>
</dbReference>